<feature type="region of interest" description="Disordered" evidence="1">
    <location>
        <begin position="668"/>
        <end position="709"/>
    </location>
</feature>
<keyword evidence="3" id="KW-1185">Reference proteome</keyword>
<organism evidence="2 3">
    <name type="scientific">Nitzschia inconspicua</name>
    <dbReference type="NCBI Taxonomy" id="303405"/>
    <lineage>
        <taxon>Eukaryota</taxon>
        <taxon>Sar</taxon>
        <taxon>Stramenopiles</taxon>
        <taxon>Ochrophyta</taxon>
        <taxon>Bacillariophyta</taxon>
        <taxon>Bacillariophyceae</taxon>
        <taxon>Bacillariophycidae</taxon>
        <taxon>Bacillariales</taxon>
        <taxon>Bacillariaceae</taxon>
        <taxon>Nitzschia</taxon>
    </lineage>
</organism>
<gene>
    <name evidence="2" type="ORF">IV203_009572</name>
</gene>
<evidence type="ECO:0000313" key="3">
    <source>
        <dbReference type="Proteomes" id="UP000693970"/>
    </source>
</evidence>
<reference evidence="2" key="1">
    <citation type="journal article" date="2021" name="Sci. Rep.">
        <title>Diploid genomic architecture of Nitzschia inconspicua, an elite biomass production diatom.</title>
        <authorList>
            <person name="Oliver A."/>
            <person name="Podell S."/>
            <person name="Pinowska A."/>
            <person name="Traller J.C."/>
            <person name="Smith S.R."/>
            <person name="McClure R."/>
            <person name="Beliaev A."/>
            <person name="Bohutskyi P."/>
            <person name="Hill E.A."/>
            <person name="Rabines A."/>
            <person name="Zheng H."/>
            <person name="Allen L.Z."/>
            <person name="Kuo A."/>
            <person name="Grigoriev I.V."/>
            <person name="Allen A.E."/>
            <person name="Hazlebeck D."/>
            <person name="Allen E.E."/>
        </authorList>
    </citation>
    <scope>NUCLEOTIDE SEQUENCE</scope>
    <source>
        <strain evidence="2">Hildebrandi</strain>
    </source>
</reference>
<proteinExistence type="predicted"/>
<dbReference type="AlphaFoldDB" id="A0A9K3KV53"/>
<evidence type="ECO:0000256" key="1">
    <source>
        <dbReference type="SAM" id="MobiDB-lite"/>
    </source>
</evidence>
<reference evidence="2" key="2">
    <citation type="submission" date="2021-04" db="EMBL/GenBank/DDBJ databases">
        <authorList>
            <person name="Podell S."/>
        </authorList>
    </citation>
    <scope>NUCLEOTIDE SEQUENCE</scope>
    <source>
        <strain evidence="2">Hildebrandi</strain>
    </source>
</reference>
<feature type="region of interest" description="Disordered" evidence="1">
    <location>
        <begin position="510"/>
        <end position="536"/>
    </location>
</feature>
<evidence type="ECO:0000313" key="2">
    <source>
        <dbReference type="EMBL" id="KAG7350212.1"/>
    </source>
</evidence>
<sequence>MNLKNGTTIIEGSGPAYGSPMDSYRAEAYGKCSILQFLFLLREYYDLTLAPMQVYCDNEALVKNVNKAREQSRPQFPNDALKASWDVLQAVVRLAKLLPQITFHHIRGHQDTQVALDKLSRPAKLNVQADKLTGSYQRLSSHKNIQAPMIDGTNCHLIYDGQTVASKHRKHIRDHRRTKELKTYIKQKTGMSEAAFADIDWQSHERSVNTFKDGPHIFLVKFLHGWLPVGKLVSRYNPIKYPSACPSCDEPVEDSKHFLTCLNPERRKWHVTLTTSLRHRCESVDTNPALLDLLLWGLNQWLQGAPIPAHRVPERIAHLLHSQTTIGWDNFLLGRWSKHWTTLQLQYLQRNHIEVKNKNHGLSWSSNIIRLMWDHCYKEWKTRNKARHGKDAEDKAQRRLEKSHRNIRDLYELKPKCSFQAQQHYFYPTVEDHFRTVPDANSLENWLETYQPMITQNIRHRRSNSDRRLRQMDDVGWEVCGEEWSLFKGGMVSDATAVFTKSVKSAFPGNLPSSPSASSSAGSFNPMPSGQHPDNWHSDSILSIEMALEEERPWSTATYILTRSNIRRKIAHGATTAPFSAAPISLPLAPSSVGFPAAPSSAASVGLPAPDDLAAPTASVAAAPKKKKYVCGCLTIRTHVFHEVDIPRVLELVESRASGALTKRDTVNSATEAVGAARSSGAGNPTDAAEEETAGNPTEEGASSKEIGAAEKGAVVAPCATFAEYSTS</sequence>
<feature type="compositionally biased region" description="Low complexity" evidence="1">
    <location>
        <begin position="512"/>
        <end position="523"/>
    </location>
</feature>
<accession>A0A9K3KV53</accession>
<comment type="caution">
    <text evidence="2">The sequence shown here is derived from an EMBL/GenBank/DDBJ whole genome shotgun (WGS) entry which is preliminary data.</text>
</comment>
<name>A0A9K3KV53_9STRA</name>
<protein>
    <submittedName>
        <fullName evidence="2">Uncharacterized protein</fullName>
    </submittedName>
</protein>
<dbReference type="EMBL" id="JAGRRH010000018">
    <property type="protein sequence ID" value="KAG7350212.1"/>
    <property type="molecule type" value="Genomic_DNA"/>
</dbReference>
<dbReference type="Proteomes" id="UP000693970">
    <property type="component" value="Unassembled WGS sequence"/>
</dbReference>